<sequence>MKPLVLVMIGGGLGAGARHLVNLAALRVFGVSFPWGTFAVNVIGSFLMGLLAGWLALKFEGGGANIRLFLATGVLGGFTTFSAFSLDATALWDSGQPQLAAAYVMGSVVLALVALVAGLALARSLT</sequence>
<dbReference type="EMBL" id="BMCP01000002">
    <property type="protein sequence ID" value="GGE47407.1"/>
    <property type="molecule type" value="Genomic_DNA"/>
</dbReference>
<keyword evidence="6 12" id="KW-0915">Sodium</keyword>
<keyword evidence="14" id="KW-1185">Reference proteome</keyword>
<dbReference type="PANTHER" id="PTHR28259:SF1">
    <property type="entry name" value="FLUORIDE EXPORT PROTEIN 1-RELATED"/>
    <property type="match status" value="1"/>
</dbReference>
<dbReference type="Pfam" id="PF02537">
    <property type="entry name" value="CRCB"/>
    <property type="match status" value="1"/>
</dbReference>
<dbReference type="HAMAP" id="MF_00454">
    <property type="entry name" value="FluC"/>
    <property type="match status" value="1"/>
</dbReference>
<keyword evidence="8 12" id="KW-0472">Membrane</keyword>
<evidence type="ECO:0000256" key="11">
    <source>
        <dbReference type="ARBA" id="ARBA00035585"/>
    </source>
</evidence>
<comment type="activity regulation">
    <text evidence="12">Na(+) is not transported, but it plays an essential structural role and its presence is essential for fluoride channel function.</text>
</comment>
<dbReference type="NCBIfam" id="TIGR00494">
    <property type="entry name" value="crcB"/>
    <property type="match status" value="1"/>
</dbReference>
<dbReference type="GO" id="GO:0140114">
    <property type="term" value="P:cellular detoxification of fluoride"/>
    <property type="evidence" value="ECO:0007669"/>
    <property type="project" value="UniProtKB-UniRule"/>
</dbReference>
<feature type="transmembrane region" description="Helical" evidence="12">
    <location>
        <begin position="100"/>
        <end position="122"/>
    </location>
</feature>
<evidence type="ECO:0000256" key="4">
    <source>
        <dbReference type="ARBA" id="ARBA00022692"/>
    </source>
</evidence>
<dbReference type="GO" id="GO:0005886">
    <property type="term" value="C:plasma membrane"/>
    <property type="evidence" value="ECO:0007669"/>
    <property type="project" value="UniProtKB-SubCell"/>
</dbReference>
<name>A0A8J2YJU7_9RHOB</name>
<gene>
    <name evidence="12 13" type="primary">crcB</name>
    <name evidence="12" type="synonym">fluC</name>
    <name evidence="13" type="ORF">GCM10007276_25730</name>
</gene>
<keyword evidence="3" id="KW-0997">Cell inner membrane</keyword>
<evidence type="ECO:0000256" key="1">
    <source>
        <dbReference type="ARBA" id="ARBA00004651"/>
    </source>
</evidence>
<organism evidence="13 14">
    <name type="scientific">Agaricicola taiwanensis</name>
    <dbReference type="NCBI Taxonomy" id="591372"/>
    <lineage>
        <taxon>Bacteria</taxon>
        <taxon>Pseudomonadati</taxon>
        <taxon>Pseudomonadota</taxon>
        <taxon>Alphaproteobacteria</taxon>
        <taxon>Rhodobacterales</taxon>
        <taxon>Paracoccaceae</taxon>
        <taxon>Agaricicola</taxon>
    </lineage>
</organism>
<keyword evidence="2 12" id="KW-1003">Cell membrane</keyword>
<evidence type="ECO:0000256" key="12">
    <source>
        <dbReference type="HAMAP-Rule" id="MF_00454"/>
    </source>
</evidence>
<keyword evidence="12" id="KW-0479">Metal-binding</keyword>
<feature type="binding site" evidence="12">
    <location>
        <position position="79"/>
    </location>
    <ligand>
        <name>Na(+)</name>
        <dbReference type="ChEBI" id="CHEBI:29101"/>
        <note>structural</note>
    </ligand>
</feature>
<dbReference type="NCBIfam" id="NF010791">
    <property type="entry name" value="PRK14195.1"/>
    <property type="match status" value="1"/>
</dbReference>
<evidence type="ECO:0000256" key="9">
    <source>
        <dbReference type="ARBA" id="ARBA00023303"/>
    </source>
</evidence>
<feature type="transmembrane region" description="Helical" evidence="12">
    <location>
        <begin position="33"/>
        <end position="56"/>
    </location>
</feature>
<comment type="catalytic activity">
    <reaction evidence="11">
        <text>fluoride(in) = fluoride(out)</text>
        <dbReference type="Rhea" id="RHEA:76159"/>
        <dbReference type="ChEBI" id="CHEBI:17051"/>
    </reaction>
    <physiologicalReaction direction="left-to-right" evidence="11">
        <dbReference type="Rhea" id="RHEA:76160"/>
    </physiologicalReaction>
</comment>
<evidence type="ECO:0000256" key="6">
    <source>
        <dbReference type="ARBA" id="ARBA00023053"/>
    </source>
</evidence>
<keyword evidence="4 12" id="KW-0812">Transmembrane</keyword>
<dbReference type="Proteomes" id="UP000602745">
    <property type="component" value="Unassembled WGS sequence"/>
</dbReference>
<comment type="function">
    <text evidence="12">Fluoride-specific ion channel. Important for reducing fluoride concentration in the cell, thus reducing its toxicity.</text>
</comment>
<dbReference type="GO" id="GO:0062054">
    <property type="term" value="F:fluoride channel activity"/>
    <property type="evidence" value="ECO:0007669"/>
    <property type="project" value="UniProtKB-UniRule"/>
</dbReference>
<dbReference type="RefSeq" id="WP_188410112.1">
    <property type="nucleotide sequence ID" value="NZ_BMCP01000002.1"/>
</dbReference>
<comment type="similarity">
    <text evidence="10 12">Belongs to the fluoride channel Fluc/FEX (TC 1.A.43) family.</text>
</comment>
<evidence type="ECO:0000256" key="7">
    <source>
        <dbReference type="ARBA" id="ARBA00023065"/>
    </source>
</evidence>
<evidence type="ECO:0000256" key="3">
    <source>
        <dbReference type="ARBA" id="ARBA00022519"/>
    </source>
</evidence>
<proteinExistence type="inferred from homology"/>
<dbReference type="AlphaFoldDB" id="A0A8J2YJU7"/>
<protein>
    <recommendedName>
        <fullName evidence="12">Fluoride-specific ion channel FluC</fullName>
    </recommendedName>
</protein>
<dbReference type="InterPro" id="IPR003691">
    <property type="entry name" value="FluC"/>
</dbReference>
<keyword evidence="12" id="KW-0813">Transport</keyword>
<dbReference type="NCBIfam" id="NF010794">
    <property type="entry name" value="PRK14198.1"/>
    <property type="match status" value="1"/>
</dbReference>
<reference evidence="13" key="1">
    <citation type="journal article" date="2014" name="Int. J. Syst. Evol. Microbiol.">
        <title>Complete genome sequence of Corynebacterium casei LMG S-19264T (=DSM 44701T), isolated from a smear-ripened cheese.</title>
        <authorList>
            <consortium name="US DOE Joint Genome Institute (JGI-PGF)"/>
            <person name="Walter F."/>
            <person name="Albersmeier A."/>
            <person name="Kalinowski J."/>
            <person name="Ruckert C."/>
        </authorList>
    </citation>
    <scope>NUCLEOTIDE SEQUENCE</scope>
    <source>
        <strain evidence="13">CCM 7684</strain>
    </source>
</reference>
<evidence type="ECO:0000256" key="5">
    <source>
        <dbReference type="ARBA" id="ARBA00022989"/>
    </source>
</evidence>
<evidence type="ECO:0000256" key="8">
    <source>
        <dbReference type="ARBA" id="ARBA00023136"/>
    </source>
</evidence>
<evidence type="ECO:0000256" key="2">
    <source>
        <dbReference type="ARBA" id="ARBA00022475"/>
    </source>
</evidence>
<dbReference type="PANTHER" id="PTHR28259">
    <property type="entry name" value="FLUORIDE EXPORT PROTEIN 1-RELATED"/>
    <property type="match status" value="1"/>
</dbReference>
<comment type="caution">
    <text evidence="13">The sequence shown here is derived from an EMBL/GenBank/DDBJ whole genome shotgun (WGS) entry which is preliminary data.</text>
</comment>
<feature type="binding site" evidence="12">
    <location>
        <position position="76"/>
    </location>
    <ligand>
        <name>Na(+)</name>
        <dbReference type="ChEBI" id="CHEBI:29101"/>
        <note>structural</note>
    </ligand>
</feature>
<comment type="subcellular location">
    <subcellularLocation>
        <location evidence="1 12">Cell membrane</location>
        <topology evidence="1 12">Multi-pass membrane protein</topology>
    </subcellularLocation>
</comment>
<dbReference type="GO" id="GO:0046872">
    <property type="term" value="F:metal ion binding"/>
    <property type="evidence" value="ECO:0007669"/>
    <property type="project" value="UniProtKB-KW"/>
</dbReference>
<keyword evidence="7 12" id="KW-0406">Ion transport</keyword>
<reference evidence="13" key="2">
    <citation type="submission" date="2020-09" db="EMBL/GenBank/DDBJ databases">
        <authorList>
            <person name="Sun Q."/>
            <person name="Sedlacek I."/>
        </authorList>
    </citation>
    <scope>NUCLEOTIDE SEQUENCE</scope>
    <source>
        <strain evidence="13">CCM 7684</strain>
    </source>
</reference>
<keyword evidence="5 12" id="KW-1133">Transmembrane helix</keyword>
<evidence type="ECO:0000313" key="13">
    <source>
        <dbReference type="EMBL" id="GGE47407.1"/>
    </source>
</evidence>
<evidence type="ECO:0000313" key="14">
    <source>
        <dbReference type="Proteomes" id="UP000602745"/>
    </source>
</evidence>
<keyword evidence="9 12" id="KW-0407">Ion channel</keyword>
<accession>A0A8J2YJU7</accession>
<evidence type="ECO:0000256" key="10">
    <source>
        <dbReference type="ARBA" id="ARBA00035120"/>
    </source>
</evidence>
<feature type="transmembrane region" description="Helical" evidence="12">
    <location>
        <begin position="68"/>
        <end position="88"/>
    </location>
</feature>